<dbReference type="PANTHER" id="PTHR11949:SF53">
    <property type="entry name" value="IRF TRYPTOPHAN PENTAD REPEAT DOMAIN-CONTAINING PROTEIN"/>
    <property type="match status" value="1"/>
</dbReference>
<comment type="caution">
    <text evidence="3">The sequence shown here is derived from an EMBL/GenBank/DDBJ whole genome shotgun (WGS) entry which is preliminary data.</text>
</comment>
<dbReference type="Gene3D" id="1.10.10.10">
    <property type="entry name" value="Winged helix-like DNA-binding domain superfamily/Winged helix DNA-binding domain"/>
    <property type="match status" value="1"/>
</dbReference>
<dbReference type="EMBL" id="CAWYQH010000098">
    <property type="protein sequence ID" value="CAK8684945.1"/>
    <property type="molecule type" value="Genomic_DNA"/>
</dbReference>
<dbReference type="SMART" id="SM00348">
    <property type="entry name" value="IRF"/>
    <property type="match status" value="1"/>
</dbReference>
<name>A0ABP0G4A1_CLALP</name>
<feature type="region of interest" description="Disordered" evidence="1">
    <location>
        <begin position="111"/>
        <end position="135"/>
    </location>
</feature>
<sequence length="459" mass="53260">MDEQGKKLKQWLVDHTNQSRFRLSWDNEERTRIKIPWPKVGDPNFEQNLEVCVAWAKHGETYTEPMSTEKYSQMKKRFADVLRKSRYLKKLDKIERQSGDFVVYELLSRPKNPGKMKKQKRSHPHSSDHPSLNNSFETTFKKVQNPTFPEHGVCGDSEKQMERANNDCVQPHVATNKIHQESFAQQFPTGEPPKISQNLGSCLNVDRNMKSTPQELQMLSQQFQFLHIWPEEELFTFNISVSYKENDHNDYYVPIIEESYEWHEVNLHGGIQLVYSDTSQSTAQLNQSSQAKILNLPQPTMINEQKAFENTIIRIALEKFKDGILLCMNEAYELYATRNCLSCVYYFEDPSVNCGSTKIDQNQRIKLFSLEQYRKNLLHYRGKQRSVKPESKIHIVVGNQPNRITSNCLVRITLEHCLAPAFQEMFGKGDSIPELAISDPNSSESLRSLLRKYGAQIDS</sequence>
<dbReference type="Gene3D" id="2.60.200.10">
    <property type="match status" value="1"/>
</dbReference>
<keyword evidence="4" id="KW-1185">Reference proteome</keyword>
<dbReference type="Proteomes" id="UP001642483">
    <property type="component" value="Unassembled WGS sequence"/>
</dbReference>
<feature type="compositionally biased region" description="Basic residues" evidence="1">
    <location>
        <begin position="112"/>
        <end position="124"/>
    </location>
</feature>
<dbReference type="InterPro" id="IPR036390">
    <property type="entry name" value="WH_DNA-bd_sf"/>
</dbReference>
<proteinExistence type="predicted"/>
<dbReference type="SUPFAM" id="SSF49879">
    <property type="entry name" value="SMAD/FHA domain"/>
    <property type="match status" value="1"/>
</dbReference>
<dbReference type="Pfam" id="PF10401">
    <property type="entry name" value="IRF-3"/>
    <property type="match status" value="1"/>
</dbReference>
<evidence type="ECO:0000256" key="1">
    <source>
        <dbReference type="SAM" id="MobiDB-lite"/>
    </source>
</evidence>
<dbReference type="InterPro" id="IPR036388">
    <property type="entry name" value="WH-like_DNA-bd_sf"/>
</dbReference>
<gene>
    <name evidence="3" type="ORF">CVLEPA_LOCUS16115</name>
</gene>
<organism evidence="3 4">
    <name type="scientific">Clavelina lepadiformis</name>
    <name type="common">Light-bulb sea squirt</name>
    <name type="synonym">Ascidia lepadiformis</name>
    <dbReference type="NCBI Taxonomy" id="159417"/>
    <lineage>
        <taxon>Eukaryota</taxon>
        <taxon>Metazoa</taxon>
        <taxon>Chordata</taxon>
        <taxon>Tunicata</taxon>
        <taxon>Ascidiacea</taxon>
        <taxon>Aplousobranchia</taxon>
        <taxon>Clavelinidae</taxon>
        <taxon>Clavelina</taxon>
    </lineage>
</organism>
<accession>A0ABP0G4A1</accession>
<dbReference type="SMART" id="SM01243">
    <property type="entry name" value="IRF-3"/>
    <property type="match status" value="1"/>
</dbReference>
<feature type="domain" description="IRF tryptophan pentad repeat" evidence="2">
    <location>
        <begin position="5"/>
        <end position="108"/>
    </location>
</feature>
<dbReference type="SUPFAM" id="SSF46785">
    <property type="entry name" value="Winged helix' DNA-binding domain"/>
    <property type="match status" value="1"/>
</dbReference>
<reference evidence="3 4" key="1">
    <citation type="submission" date="2024-02" db="EMBL/GenBank/DDBJ databases">
        <authorList>
            <person name="Daric V."/>
            <person name="Darras S."/>
        </authorList>
    </citation>
    <scope>NUCLEOTIDE SEQUENCE [LARGE SCALE GENOMIC DNA]</scope>
</reference>
<dbReference type="Pfam" id="PF00605">
    <property type="entry name" value="IRF"/>
    <property type="match status" value="1"/>
</dbReference>
<dbReference type="InterPro" id="IPR001346">
    <property type="entry name" value="Interferon_reg_fact_DNA-bd_dom"/>
</dbReference>
<dbReference type="InterPro" id="IPR008984">
    <property type="entry name" value="SMAD_FHA_dom_sf"/>
</dbReference>
<evidence type="ECO:0000259" key="2">
    <source>
        <dbReference type="PROSITE" id="PS51507"/>
    </source>
</evidence>
<dbReference type="InterPro" id="IPR017855">
    <property type="entry name" value="SMAD-like_dom_sf"/>
</dbReference>
<evidence type="ECO:0000313" key="4">
    <source>
        <dbReference type="Proteomes" id="UP001642483"/>
    </source>
</evidence>
<evidence type="ECO:0000313" key="3">
    <source>
        <dbReference type="EMBL" id="CAK8684945.1"/>
    </source>
</evidence>
<dbReference type="PROSITE" id="PS51507">
    <property type="entry name" value="IRF_2"/>
    <property type="match status" value="1"/>
</dbReference>
<dbReference type="PANTHER" id="PTHR11949">
    <property type="entry name" value="INTERFERON REGULATORY FACTOR"/>
    <property type="match status" value="1"/>
</dbReference>
<protein>
    <recommendedName>
        <fullName evidence="2">IRF tryptophan pentad repeat domain-containing protein</fullName>
    </recommendedName>
</protein>
<dbReference type="InterPro" id="IPR019471">
    <property type="entry name" value="Interferon_reg_factor-3"/>
</dbReference>